<protein>
    <submittedName>
        <fullName evidence="3">Uncharacterized protein</fullName>
    </submittedName>
</protein>
<name>A0A7S3PET8_9STRA</name>
<keyword evidence="2" id="KW-1133">Transmembrane helix</keyword>
<feature type="transmembrane region" description="Helical" evidence="2">
    <location>
        <begin position="331"/>
        <end position="353"/>
    </location>
</feature>
<keyword evidence="2" id="KW-0812">Transmembrane</keyword>
<proteinExistence type="predicted"/>
<evidence type="ECO:0000313" key="3">
    <source>
        <dbReference type="EMBL" id="CAE0431844.1"/>
    </source>
</evidence>
<feature type="transmembrane region" description="Helical" evidence="2">
    <location>
        <begin position="643"/>
        <end position="666"/>
    </location>
</feature>
<evidence type="ECO:0000256" key="1">
    <source>
        <dbReference type="SAM" id="MobiDB-lite"/>
    </source>
</evidence>
<feature type="transmembrane region" description="Helical" evidence="2">
    <location>
        <begin position="392"/>
        <end position="410"/>
    </location>
</feature>
<dbReference type="EMBL" id="HBIN01003184">
    <property type="protein sequence ID" value="CAE0431844.1"/>
    <property type="molecule type" value="Transcribed_RNA"/>
</dbReference>
<feature type="transmembrane region" description="Helical" evidence="2">
    <location>
        <begin position="262"/>
        <end position="285"/>
    </location>
</feature>
<keyword evidence="2" id="KW-0472">Membrane</keyword>
<sequence length="670" mass="78171">MGDLEEARAVYFSDANLKEAYDEEAGLKNSSLSTQFRGCLGQVKFLLKKPDIKTLVDQAREMPNDLGEGALFGKGDWVEVRGNDLKWALARISDVQERQQNGWDKEAPENIGKSPPLTRFYYFGYGKERVGRDYDDFEIRTPREALENIFGKRPFVWQQYALIRLEAYLRLEEHHIYDFDDFDIYLTVRDWWREWLEHSENADFLEEVYRNEERYTQKLLFHHIMTPFKLMENIREDEEDWDFDDDSITVYTYLGILGDGTLMVTIVFFMQIIIPLILLYTSTVFGTEGSSRRGAGGNEFNRRFNPPNGTLFGSTTWDQFCDQGGSLQGKLLLAAVILIYLVQVIPDTLFAFYNVAGVGDSTFSKITSLRRIVYEQRKDHFFQIVGFQLDRWMNTAYISILYLIMLYILLMTENILDIILNALAIIFIHQIDENIANSPWWDADNRWITAGTLQLVIQSVVDKRVLGNAGRLCKAFDIDIEVYKETFDFKGSVFSNIPSLRDPQQAKRDEENRELKESKASRNVTTFDESVAHFGIIEKFMSRFGIYRNGGTFNKYEDYRVWSRWDDVVFMARLPDNLDDERLSNIKSKTPFADLNPFNTFIFNVAYKVGTFYYIFVDVYKSARTGDWATMPFRIVLKFIEGILDWISYFIPFAFPFIVVISLIMIPSCY</sequence>
<feature type="compositionally biased region" description="Basic and acidic residues" evidence="1">
    <location>
        <begin position="504"/>
        <end position="520"/>
    </location>
</feature>
<reference evidence="3" key="1">
    <citation type="submission" date="2021-01" db="EMBL/GenBank/DDBJ databases">
        <authorList>
            <person name="Corre E."/>
            <person name="Pelletier E."/>
            <person name="Niang G."/>
            <person name="Scheremetjew M."/>
            <person name="Finn R."/>
            <person name="Kale V."/>
            <person name="Holt S."/>
            <person name="Cochrane G."/>
            <person name="Meng A."/>
            <person name="Brown T."/>
            <person name="Cohen L."/>
        </authorList>
    </citation>
    <scope>NUCLEOTIDE SEQUENCE</scope>
    <source>
        <strain evidence="3">GSBS06</strain>
    </source>
</reference>
<gene>
    <name evidence="3" type="ORF">ASTO00021_LOCUS2182</name>
</gene>
<feature type="region of interest" description="Disordered" evidence="1">
    <location>
        <begin position="501"/>
        <end position="521"/>
    </location>
</feature>
<accession>A0A7S3PET8</accession>
<dbReference type="AlphaFoldDB" id="A0A7S3PET8"/>
<organism evidence="3">
    <name type="scientific">Aplanochytrium stocchinoi</name>
    <dbReference type="NCBI Taxonomy" id="215587"/>
    <lineage>
        <taxon>Eukaryota</taxon>
        <taxon>Sar</taxon>
        <taxon>Stramenopiles</taxon>
        <taxon>Bigyra</taxon>
        <taxon>Labyrinthulomycetes</taxon>
        <taxon>Thraustochytrida</taxon>
        <taxon>Thraustochytriidae</taxon>
        <taxon>Aplanochytrium</taxon>
    </lineage>
</organism>
<evidence type="ECO:0000256" key="2">
    <source>
        <dbReference type="SAM" id="Phobius"/>
    </source>
</evidence>